<dbReference type="eggNOG" id="COG2227">
    <property type="taxonomic scope" value="Bacteria"/>
</dbReference>
<accession>C0C4H5</accession>
<proteinExistence type="predicted"/>
<reference evidence="3" key="1">
    <citation type="submission" date="2009-02" db="EMBL/GenBank/DDBJ databases">
        <authorList>
            <person name="Fulton L."/>
            <person name="Clifton S."/>
            <person name="Fulton B."/>
            <person name="Xu J."/>
            <person name="Minx P."/>
            <person name="Pepin K.H."/>
            <person name="Johnson M."/>
            <person name="Bhonagiri V."/>
            <person name="Nash W.E."/>
            <person name="Mardis E.R."/>
            <person name="Wilson R.K."/>
        </authorList>
    </citation>
    <scope>NUCLEOTIDE SEQUENCE [LARGE SCALE GENOMIC DNA]</scope>
    <source>
        <strain evidence="3">DSM 15053</strain>
    </source>
</reference>
<feature type="domain" description="Methyltransferase" evidence="2">
    <location>
        <begin position="70"/>
        <end position="164"/>
    </location>
</feature>
<dbReference type="STRING" id="553973.CLOHYLEM_06992"/>
<keyword evidence="3" id="KW-0489">Methyltransferase</keyword>
<evidence type="ECO:0000313" key="3">
    <source>
        <dbReference type="EMBL" id="EEG72969.1"/>
    </source>
</evidence>
<protein>
    <submittedName>
        <fullName evidence="3">Methyltransferase domain protein</fullName>
    </submittedName>
</protein>
<dbReference type="Proteomes" id="UP000004893">
    <property type="component" value="Unassembled WGS sequence"/>
</dbReference>
<keyword evidence="4" id="KW-1185">Reference proteome</keyword>
<dbReference type="GO" id="GO:0032259">
    <property type="term" value="P:methylation"/>
    <property type="evidence" value="ECO:0007669"/>
    <property type="project" value="UniProtKB-KW"/>
</dbReference>
<dbReference type="OrthoDB" id="5522265at2"/>
<dbReference type="EMBL" id="ABYI02000034">
    <property type="protein sequence ID" value="EEG72969.1"/>
    <property type="molecule type" value="Genomic_DNA"/>
</dbReference>
<evidence type="ECO:0000256" key="1">
    <source>
        <dbReference type="ARBA" id="ARBA00022679"/>
    </source>
</evidence>
<gene>
    <name evidence="3" type="ORF">CLOHYLEM_06992</name>
</gene>
<dbReference type="GO" id="GO:0008168">
    <property type="term" value="F:methyltransferase activity"/>
    <property type="evidence" value="ECO:0007669"/>
    <property type="project" value="UniProtKB-KW"/>
</dbReference>
<sequence>MLQLLRPYLRKPTLFEKSKTKFWDDPYISQSMLKAHLEPDLEGATRKHDFVKQSVDWISNLLPICRYKRIIDLGCGPGIYAELFHAKGYQVTGMDISENSIQYAQKTAKERGLDISYKKGDYIQCPIGGEYDLATMIYCDMGVLSHAERKALLRKIFDALAPGGCLLFDVFTPHEYEHRTEFKIWNYEEGGFWREKPYLLLHSLYRYDYDNTFLNQYIVITDKDVTCYNNWEHTFVIEELEQELREAGFQSLQFYGDAAGAEYTQNSKTICVAARKDI</sequence>
<comment type="caution">
    <text evidence="3">The sequence shown here is derived from an EMBL/GenBank/DDBJ whole genome shotgun (WGS) entry which is preliminary data.</text>
</comment>
<organism evidence="3 4">
    <name type="scientific">[Clostridium] hylemonae DSM 15053</name>
    <dbReference type="NCBI Taxonomy" id="553973"/>
    <lineage>
        <taxon>Bacteria</taxon>
        <taxon>Bacillati</taxon>
        <taxon>Bacillota</taxon>
        <taxon>Clostridia</taxon>
        <taxon>Lachnospirales</taxon>
        <taxon>Lachnospiraceae</taxon>
    </lineage>
</organism>
<dbReference type="Gene3D" id="3.40.50.150">
    <property type="entry name" value="Vaccinia Virus protein VP39"/>
    <property type="match status" value="1"/>
</dbReference>
<dbReference type="InterPro" id="IPR041698">
    <property type="entry name" value="Methyltransf_25"/>
</dbReference>
<dbReference type="InterPro" id="IPR029063">
    <property type="entry name" value="SAM-dependent_MTases_sf"/>
</dbReference>
<dbReference type="SUPFAM" id="SSF53335">
    <property type="entry name" value="S-adenosyl-L-methionine-dependent methyltransferases"/>
    <property type="match status" value="1"/>
</dbReference>
<dbReference type="RefSeq" id="WP_006444347.1">
    <property type="nucleotide sequence ID" value="NZ_CP036524.1"/>
</dbReference>
<dbReference type="Pfam" id="PF13649">
    <property type="entry name" value="Methyltransf_25"/>
    <property type="match status" value="1"/>
</dbReference>
<dbReference type="CDD" id="cd02440">
    <property type="entry name" value="AdoMet_MTases"/>
    <property type="match status" value="1"/>
</dbReference>
<evidence type="ECO:0000259" key="2">
    <source>
        <dbReference type="Pfam" id="PF13649"/>
    </source>
</evidence>
<dbReference type="HOGENOM" id="CLU_069129_3_0_9"/>
<keyword evidence="1" id="KW-0808">Transferase</keyword>
<dbReference type="AlphaFoldDB" id="C0C4H5"/>
<name>C0C4H5_9FIRM</name>
<evidence type="ECO:0000313" key="4">
    <source>
        <dbReference type="Proteomes" id="UP000004893"/>
    </source>
</evidence>
<reference evidence="3" key="2">
    <citation type="submission" date="2013-06" db="EMBL/GenBank/DDBJ databases">
        <title>Draft genome sequence of Clostridium hylemonae (DSM 15053).</title>
        <authorList>
            <person name="Sudarsanam P."/>
            <person name="Ley R."/>
            <person name="Guruge J."/>
            <person name="Turnbaugh P.J."/>
            <person name="Mahowald M."/>
            <person name="Liep D."/>
            <person name="Gordon J."/>
        </authorList>
    </citation>
    <scope>NUCLEOTIDE SEQUENCE</scope>
    <source>
        <strain evidence="3">DSM 15053</strain>
    </source>
</reference>
<dbReference type="PANTHER" id="PTHR43861">
    <property type="entry name" value="TRANS-ACONITATE 2-METHYLTRANSFERASE-RELATED"/>
    <property type="match status" value="1"/>
</dbReference>